<dbReference type="PROSITE" id="PS51194">
    <property type="entry name" value="HELICASE_CTER"/>
    <property type="match status" value="1"/>
</dbReference>
<dbReference type="EMBL" id="CP001670">
    <property type="protein sequence ID" value="AFZ81256.1"/>
    <property type="molecule type" value="Genomic_DNA"/>
</dbReference>
<evidence type="ECO:0000256" key="3">
    <source>
        <dbReference type="ARBA" id="ARBA00022840"/>
    </source>
</evidence>
<dbReference type="CDD" id="cd18787">
    <property type="entry name" value="SF2_C_DEAD"/>
    <property type="match status" value="1"/>
</dbReference>
<comment type="domain">
    <text evidence="5">The Q motif is unique to and characteristic of the DEAD box family of RNA helicases and controls ATP binding and hydrolysis.</text>
</comment>
<name>L0B1Y4_THEEQ</name>
<evidence type="ECO:0000256" key="2">
    <source>
        <dbReference type="ARBA" id="ARBA00022801"/>
    </source>
</evidence>
<feature type="region of interest" description="Disordered" evidence="6">
    <location>
        <begin position="688"/>
        <end position="718"/>
    </location>
</feature>
<evidence type="ECO:0000313" key="9">
    <source>
        <dbReference type="Proteomes" id="UP000031512"/>
    </source>
</evidence>
<comment type="similarity">
    <text evidence="5">Belongs to the DEAD box helicase family.</text>
</comment>
<feature type="domain" description="Helicase C-terminal" evidence="7">
    <location>
        <begin position="532"/>
        <end position="685"/>
    </location>
</feature>
<dbReference type="RefSeq" id="XP_004830922.1">
    <property type="nucleotide sequence ID" value="XM_004830865.1"/>
</dbReference>
<dbReference type="GO" id="GO:0003723">
    <property type="term" value="F:RNA binding"/>
    <property type="evidence" value="ECO:0007669"/>
    <property type="project" value="UniProtKB-UniRule"/>
</dbReference>
<dbReference type="InterPro" id="IPR001650">
    <property type="entry name" value="Helicase_C-like"/>
</dbReference>
<organism evidence="8 9">
    <name type="scientific">Theileria equi strain WA</name>
    <dbReference type="NCBI Taxonomy" id="1537102"/>
    <lineage>
        <taxon>Eukaryota</taxon>
        <taxon>Sar</taxon>
        <taxon>Alveolata</taxon>
        <taxon>Apicomplexa</taxon>
        <taxon>Aconoidasida</taxon>
        <taxon>Piroplasmida</taxon>
        <taxon>Theileriidae</taxon>
        <taxon>Theileria</taxon>
    </lineage>
</organism>
<accession>L0B1Y4</accession>
<dbReference type="GO" id="GO:0016787">
    <property type="term" value="F:hydrolase activity"/>
    <property type="evidence" value="ECO:0007669"/>
    <property type="project" value="UniProtKB-KW"/>
</dbReference>
<dbReference type="AlphaFoldDB" id="L0B1Y4"/>
<evidence type="ECO:0000256" key="6">
    <source>
        <dbReference type="SAM" id="MobiDB-lite"/>
    </source>
</evidence>
<evidence type="ECO:0000256" key="5">
    <source>
        <dbReference type="RuleBase" id="RU365068"/>
    </source>
</evidence>
<evidence type="ECO:0000256" key="4">
    <source>
        <dbReference type="ARBA" id="ARBA00022884"/>
    </source>
</evidence>
<evidence type="ECO:0000256" key="1">
    <source>
        <dbReference type="ARBA" id="ARBA00022741"/>
    </source>
</evidence>
<dbReference type="KEGG" id="beq:BEWA_006650"/>
<keyword evidence="3 5" id="KW-0067">ATP-binding</keyword>
<dbReference type="STRING" id="1537102.L0B1Y4"/>
<dbReference type="Pfam" id="PF00271">
    <property type="entry name" value="Helicase_C"/>
    <property type="match status" value="1"/>
</dbReference>
<feature type="compositionally biased region" description="Basic and acidic residues" evidence="6">
    <location>
        <begin position="688"/>
        <end position="702"/>
    </location>
</feature>
<dbReference type="InterPro" id="IPR011545">
    <property type="entry name" value="DEAD/DEAH_box_helicase_dom"/>
</dbReference>
<reference evidence="8 9" key="1">
    <citation type="journal article" date="2012" name="BMC Genomics">
        <title>Comparative genomic analysis and phylogenetic position of Theileria equi.</title>
        <authorList>
            <person name="Kappmeyer L.S."/>
            <person name="Thiagarajan M."/>
            <person name="Herndon D.R."/>
            <person name="Ramsay J.D."/>
            <person name="Caler E."/>
            <person name="Djikeng A."/>
            <person name="Gillespie J.J."/>
            <person name="Lau A.O."/>
            <person name="Roalson E.H."/>
            <person name="Silva J.C."/>
            <person name="Silva M.G."/>
            <person name="Suarez C.E."/>
            <person name="Ueti M.W."/>
            <person name="Nene V.M."/>
            <person name="Mealey R.H."/>
            <person name="Knowles D.P."/>
            <person name="Brayton K.A."/>
        </authorList>
    </citation>
    <scope>NUCLEOTIDE SEQUENCE [LARGE SCALE GENOMIC DNA]</scope>
    <source>
        <strain evidence="8 9">WA</strain>
    </source>
</reference>
<dbReference type="InterPro" id="IPR027417">
    <property type="entry name" value="P-loop_NTPase"/>
</dbReference>
<keyword evidence="2 5" id="KW-0378">Hydrolase</keyword>
<dbReference type="Proteomes" id="UP000031512">
    <property type="component" value="Chromosome 3"/>
</dbReference>
<dbReference type="GO" id="GO:0003724">
    <property type="term" value="F:RNA helicase activity"/>
    <property type="evidence" value="ECO:0007669"/>
    <property type="project" value="UniProtKB-EC"/>
</dbReference>
<dbReference type="Pfam" id="PF00270">
    <property type="entry name" value="DEAD"/>
    <property type="match status" value="1"/>
</dbReference>
<gene>
    <name evidence="8" type="ORF">BEWA_006650</name>
</gene>
<keyword evidence="4 5" id="KW-0694">RNA-binding</keyword>
<protein>
    <recommendedName>
        <fullName evidence="5">ATP-dependent RNA helicase</fullName>
        <ecNumber evidence="5">3.6.4.13</ecNumber>
    </recommendedName>
</protein>
<keyword evidence="5 8" id="KW-0347">Helicase</keyword>
<dbReference type="GeneID" id="15805599"/>
<dbReference type="OrthoDB" id="432247at2759"/>
<dbReference type="PANTHER" id="PTHR24031">
    <property type="entry name" value="RNA HELICASE"/>
    <property type="match status" value="1"/>
</dbReference>
<comment type="catalytic activity">
    <reaction evidence="5">
        <text>ATP + H2O = ADP + phosphate + H(+)</text>
        <dbReference type="Rhea" id="RHEA:13065"/>
        <dbReference type="ChEBI" id="CHEBI:15377"/>
        <dbReference type="ChEBI" id="CHEBI:15378"/>
        <dbReference type="ChEBI" id="CHEBI:30616"/>
        <dbReference type="ChEBI" id="CHEBI:43474"/>
        <dbReference type="ChEBI" id="CHEBI:456216"/>
        <dbReference type="EC" id="3.6.4.13"/>
    </reaction>
</comment>
<dbReference type="SMART" id="SM00490">
    <property type="entry name" value="HELICc"/>
    <property type="match status" value="1"/>
</dbReference>
<dbReference type="InterPro" id="IPR014001">
    <property type="entry name" value="Helicase_ATP-bd"/>
</dbReference>
<keyword evidence="1 5" id="KW-0547">Nucleotide-binding</keyword>
<proteinExistence type="inferred from homology"/>
<dbReference type="GO" id="GO:0005524">
    <property type="term" value="F:ATP binding"/>
    <property type="evidence" value="ECO:0007669"/>
    <property type="project" value="UniProtKB-UniRule"/>
</dbReference>
<dbReference type="Gene3D" id="3.40.50.300">
    <property type="entry name" value="P-loop containing nucleotide triphosphate hydrolases"/>
    <property type="match status" value="3"/>
</dbReference>
<evidence type="ECO:0000259" key="7">
    <source>
        <dbReference type="PROSITE" id="PS51194"/>
    </source>
</evidence>
<evidence type="ECO:0000313" key="8">
    <source>
        <dbReference type="EMBL" id="AFZ81256.1"/>
    </source>
</evidence>
<dbReference type="VEuPathDB" id="PiroplasmaDB:BEWA_006650"/>
<comment type="function">
    <text evidence="5">RNA helicase.</text>
</comment>
<dbReference type="eggNOG" id="KOG0333">
    <property type="taxonomic scope" value="Eukaryota"/>
</dbReference>
<dbReference type="EC" id="3.6.4.13" evidence="5"/>
<keyword evidence="9" id="KW-1185">Reference proteome</keyword>
<dbReference type="SMART" id="SM00487">
    <property type="entry name" value="DEXDc"/>
    <property type="match status" value="1"/>
</dbReference>
<dbReference type="SUPFAM" id="SSF52540">
    <property type="entry name" value="P-loop containing nucleoside triphosphate hydrolases"/>
    <property type="match status" value="2"/>
</dbReference>
<sequence length="742" mass="85263">MTRKLPTSIYKRINSKYFKSDPYNVKNSKRYSLNHERTHETPNHTSSNEFVSHSAIKIHPVLKYALNRNKSIYKLNEMQESSYLSILSGKDVTIHSPTGSGKTIAYLLPILNNIYQIHDMLEDLILRDSTIIGDKEDRLKRLSLGWNKRVPHALLPSSFDEYKQDTQNLEALGSQLFNKYPGRTTFEKLVDVLVSRKPSELKSLSGHFHHLPYHIWRKKSRNSVYRNLMSNPLGGVRCVVILVPGKDLVSQVIRDIYDLDYLGRVSVQALTRVHYLPLEPEGTIETLPKSDDHPFYPSQHTFMAMSDEIKIPSGVLSLEDQKKMLQNVPTRSIDNDPHTYKVETVAINMGNKKRSIILNPLSTHGNMKTIQESYGVDGLEVQSVEHKRQPLIVSPRIQWGSTDIVVTTPQLFLMDILQRKQRRLYPVCVVFDEVDMLFESGVSRSSIMEIVSYLRPRPPSYNPLVDSHKVGSRQPPPCQFIKSASTIAFGGMQTSGSMIYERFGTSKLLFSDKNHLIKSEVTFIKFDDENDKLELLIKSIVSNPVPKTVIFANSLKNVSLIYNYLKEHKWPVLAFHSRSTLATRVAMIKTFFDGDDDPRIFVATDLLARGIDLKTVHHIINFDFPNDASVFLHRIKSQDAKVTSLVGASSNDLSTQIRYFQRTKKPINQILSRKRSFRRKIKSLNLSKPREFKDGKREREGPVEITPTKPLPPRTMHHTEDDIYKRLSLKRRVLQYYNNYNS</sequence>